<evidence type="ECO:0000256" key="2">
    <source>
        <dbReference type="SAM" id="SignalP"/>
    </source>
</evidence>
<protein>
    <submittedName>
        <fullName evidence="3">Uncharacterized protein</fullName>
    </submittedName>
</protein>
<dbReference type="Proteomes" id="UP000572268">
    <property type="component" value="Unassembled WGS sequence"/>
</dbReference>
<dbReference type="EMBL" id="JABAHT010000183">
    <property type="protein sequence ID" value="KAF4661931.1"/>
    <property type="molecule type" value="Genomic_DNA"/>
</dbReference>
<dbReference type="EMBL" id="JABANN010000178">
    <property type="protein sequence ID" value="KAF4667602.1"/>
    <property type="molecule type" value="Genomic_DNA"/>
</dbReference>
<evidence type="ECO:0000313" key="5">
    <source>
        <dbReference type="Proteomes" id="UP000570595"/>
    </source>
</evidence>
<feature type="signal peptide" evidence="2">
    <location>
        <begin position="1"/>
        <end position="24"/>
    </location>
</feature>
<evidence type="ECO:0000313" key="3">
    <source>
        <dbReference type="EMBL" id="KAF4661931.1"/>
    </source>
</evidence>
<feature type="compositionally biased region" description="Acidic residues" evidence="1">
    <location>
        <begin position="311"/>
        <end position="325"/>
    </location>
</feature>
<organism evidence="3 5">
    <name type="scientific">Perkinsus olseni</name>
    <name type="common">Perkinsus atlanticus</name>
    <dbReference type="NCBI Taxonomy" id="32597"/>
    <lineage>
        <taxon>Eukaryota</taxon>
        <taxon>Sar</taxon>
        <taxon>Alveolata</taxon>
        <taxon>Perkinsozoa</taxon>
        <taxon>Perkinsea</taxon>
        <taxon>Perkinsida</taxon>
        <taxon>Perkinsidae</taxon>
        <taxon>Perkinsus</taxon>
    </lineage>
</organism>
<feature type="chain" id="PRO_5033594075" evidence="2">
    <location>
        <begin position="25"/>
        <end position="325"/>
    </location>
</feature>
<evidence type="ECO:0000256" key="1">
    <source>
        <dbReference type="SAM" id="MobiDB-lite"/>
    </source>
</evidence>
<name>A0A7J6LSU5_PEROL</name>
<reference evidence="5 6" key="1">
    <citation type="submission" date="2020-04" db="EMBL/GenBank/DDBJ databases">
        <title>Perkinsus olseni comparative genomics.</title>
        <authorList>
            <person name="Bogema D.R."/>
        </authorList>
    </citation>
    <scope>NUCLEOTIDE SEQUENCE [LARGE SCALE GENOMIC DNA]</scope>
    <source>
        <strain evidence="3">ATCC PRA-179</strain>
        <strain evidence="4">ATCC PRA-31</strain>
    </source>
</reference>
<sequence length="325" mass="37201">MRYQNQVPWATLTLLLILQANTIGGNLQPALCGKSDDGTRYYFTPFPKGEPPRLKVVARQTVDGFNCTYVRQYLKPPSSNVMEPEMGVFTVNDEAGCRDYRARPTIGDTFSFKEFFPSVYEDRTLHRPKWRRSLPPSHPARSTAERLWRENKLVIADIGEEPAPNGVYYGFDGDGLEVILRFDENSQLRNVEGQLIDRFNTMYYTMIGKAIHSFFRGDEEYHKATVLLEPVDPKKFNGRRESFSYARIDTFKGKPFDSSKLAELLGLTRTKKFRPAKPSARRRAWDSLRAAIGFRGQGYSDLQMGLLSKDDTDEEDSDESQSDMV</sequence>
<dbReference type="OrthoDB" id="10367747at2759"/>
<gene>
    <name evidence="4" type="ORF">FOL46_002418</name>
    <name evidence="3" type="ORF">FOZ61_002851</name>
</gene>
<feature type="region of interest" description="Disordered" evidence="1">
    <location>
        <begin position="305"/>
        <end position="325"/>
    </location>
</feature>
<dbReference type="Proteomes" id="UP000570595">
    <property type="component" value="Unassembled WGS sequence"/>
</dbReference>
<evidence type="ECO:0000313" key="6">
    <source>
        <dbReference type="Proteomes" id="UP000572268"/>
    </source>
</evidence>
<comment type="caution">
    <text evidence="3">The sequence shown here is derived from an EMBL/GenBank/DDBJ whole genome shotgun (WGS) entry which is preliminary data.</text>
</comment>
<dbReference type="AlphaFoldDB" id="A0A7J6LSU5"/>
<evidence type="ECO:0000313" key="4">
    <source>
        <dbReference type="EMBL" id="KAF4667602.1"/>
    </source>
</evidence>
<proteinExistence type="predicted"/>
<accession>A0A7J6LSU5</accession>
<keyword evidence="2" id="KW-0732">Signal</keyword>